<organism evidence="1 2">
    <name type="scientific">Pyronema omphalodes (strain CBS 100304)</name>
    <name type="common">Pyronema confluens</name>
    <dbReference type="NCBI Taxonomy" id="1076935"/>
    <lineage>
        <taxon>Eukaryota</taxon>
        <taxon>Fungi</taxon>
        <taxon>Dikarya</taxon>
        <taxon>Ascomycota</taxon>
        <taxon>Pezizomycotina</taxon>
        <taxon>Pezizomycetes</taxon>
        <taxon>Pezizales</taxon>
        <taxon>Pyronemataceae</taxon>
        <taxon>Pyronema</taxon>
    </lineage>
</organism>
<accession>U4LH08</accession>
<evidence type="ECO:0000313" key="1">
    <source>
        <dbReference type="EMBL" id="CCX30782.1"/>
    </source>
</evidence>
<proteinExistence type="predicted"/>
<reference evidence="1 2" key="1">
    <citation type="journal article" date="2013" name="PLoS Genet.">
        <title>The genome and development-dependent transcriptomes of Pyronema confluens: a window into fungal evolution.</title>
        <authorList>
            <person name="Traeger S."/>
            <person name="Altegoer F."/>
            <person name="Freitag M."/>
            <person name="Gabaldon T."/>
            <person name="Kempken F."/>
            <person name="Kumar A."/>
            <person name="Marcet-Houben M."/>
            <person name="Poggeler S."/>
            <person name="Stajich J.E."/>
            <person name="Nowrousian M."/>
        </authorList>
    </citation>
    <scope>NUCLEOTIDE SEQUENCE [LARGE SCALE GENOMIC DNA]</scope>
    <source>
        <strain evidence="2">CBS 100304</strain>
        <tissue evidence="1">Vegetative mycelium</tissue>
    </source>
</reference>
<gene>
    <name evidence="1" type="ORF">PCON_09185</name>
</gene>
<sequence>MVDQCIFKSPNPSLLPIEKHHALTFSFGS</sequence>
<dbReference type="AlphaFoldDB" id="U4LH08"/>
<protein>
    <submittedName>
        <fullName evidence="1">Uncharacterized protein</fullName>
    </submittedName>
</protein>
<dbReference type="Proteomes" id="UP000018144">
    <property type="component" value="Unassembled WGS sequence"/>
</dbReference>
<name>U4LH08_PYROM</name>
<evidence type="ECO:0000313" key="2">
    <source>
        <dbReference type="Proteomes" id="UP000018144"/>
    </source>
</evidence>
<keyword evidence="2" id="KW-1185">Reference proteome</keyword>
<dbReference type="EMBL" id="HF935475">
    <property type="protein sequence ID" value="CCX30782.1"/>
    <property type="molecule type" value="Genomic_DNA"/>
</dbReference>